<reference evidence="3 4" key="1">
    <citation type="submission" date="2018-04" db="EMBL/GenBank/DDBJ databases">
        <title>The genome of golden apple snail Pomacea canaliculata provides insight into stress tolerance and invasive adaptation.</title>
        <authorList>
            <person name="Liu C."/>
            <person name="Liu B."/>
            <person name="Ren Y."/>
            <person name="Zhang Y."/>
            <person name="Wang H."/>
            <person name="Li S."/>
            <person name="Jiang F."/>
            <person name="Yin L."/>
            <person name="Zhang G."/>
            <person name="Qian W."/>
            <person name="Fan W."/>
        </authorList>
    </citation>
    <scope>NUCLEOTIDE SEQUENCE [LARGE SCALE GENOMIC DNA]</scope>
    <source>
        <strain evidence="3">SZHN2017</strain>
        <tissue evidence="3">Muscle</tissue>
    </source>
</reference>
<dbReference type="InterPro" id="IPR050309">
    <property type="entry name" value="Type-B_Carboxylest/Lipase"/>
</dbReference>
<dbReference type="EMBL" id="PZQS01000002">
    <property type="protein sequence ID" value="PVD36653.1"/>
    <property type="molecule type" value="Genomic_DNA"/>
</dbReference>
<sequence>MAASSTWTVLIVALMQLFGDVISAPVIRAPWGTIRGVEVQGRDDRKMSGYLGIPFALPPTGKLRWQKPQPHPGPGEGKVFEATTLLPACPQEVPWMGVYNWYKRGLPDPQRLCAYR</sequence>
<evidence type="ECO:0000313" key="3">
    <source>
        <dbReference type="EMBL" id="PVD36653.1"/>
    </source>
</evidence>
<feature type="signal peptide" evidence="1">
    <location>
        <begin position="1"/>
        <end position="23"/>
    </location>
</feature>
<gene>
    <name evidence="3" type="ORF">C0Q70_03639</name>
</gene>
<dbReference type="InterPro" id="IPR029058">
    <property type="entry name" value="AB_hydrolase_fold"/>
</dbReference>
<comment type="caution">
    <text evidence="3">The sequence shown here is derived from an EMBL/GenBank/DDBJ whole genome shotgun (WGS) entry which is preliminary data.</text>
</comment>
<dbReference type="Proteomes" id="UP000245119">
    <property type="component" value="Linkage Group LG2"/>
</dbReference>
<name>A0A2T7PT97_POMCA</name>
<dbReference type="InterPro" id="IPR002018">
    <property type="entry name" value="CarbesteraseB"/>
</dbReference>
<dbReference type="PANTHER" id="PTHR11559">
    <property type="entry name" value="CARBOXYLESTERASE"/>
    <property type="match status" value="1"/>
</dbReference>
<proteinExistence type="predicted"/>
<evidence type="ECO:0000256" key="1">
    <source>
        <dbReference type="SAM" id="SignalP"/>
    </source>
</evidence>
<dbReference type="AlphaFoldDB" id="A0A2T7PT97"/>
<keyword evidence="4" id="KW-1185">Reference proteome</keyword>
<evidence type="ECO:0000259" key="2">
    <source>
        <dbReference type="Pfam" id="PF00135"/>
    </source>
</evidence>
<feature type="domain" description="Carboxylesterase type B" evidence="2">
    <location>
        <begin position="24"/>
        <end position="93"/>
    </location>
</feature>
<accession>A0A2T7PT97</accession>
<dbReference type="Gene3D" id="3.40.50.1820">
    <property type="entry name" value="alpha/beta hydrolase"/>
    <property type="match status" value="1"/>
</dbReference>
<protein>
    <recommendedName>
        <fullName evidence="2">Carboxylesterase type B domain-containing protein</fullName>
    </recommendedName>
</protein>
<keyword evidence="1" id="KW-0732">Signal</keyword>
<dbReference type="SUPFAM" id="SSF53474">
    <property type="entry name" value="alpha/beta-Hydrolases"/>
    <property type="match status" value="1"/>
</dbReference>
<dbReference type="OrthoDB" id="408631at2759"/>
<dbReference type="Pfam" id="PF00135">
    <property type="entry name" value="COesterase"/>
    <property type="match status" value="1"/>
</dbReference>
<evidence type="ECO:0000313" key="4">
    <source>
        <dbReference type="Proteomes" id="UP000245119"/>
    </source>
</evidence>
<feature type="chain" id="PRO_5015519791" description="Carboxylesterase type B domain-containing protein" evidence="1">
    <location>
        <begin position="24"/>
        <end position="116"/>
    </location>
</feature>
<organism evidence="3 4">
    <name type="scientific">Pomacea canaliculata</name>
    <name type="common">Golden apple snail</name>
    <dbReference type="NCBI Taxonomy" id="400727"/>
    <lineage>
        <taxon>Eukaryota</taxon>
        <taxon>Metazoa</taxon>
        <taxon>Spiralia</taxon>
        <taxon>Lophotrochozoa</taxon>
        <taxon>Mollusca</taxon>
        <taxon>Gastropoda</taxon>
        <taxon>Caenogastropoda</taxon>
        <taxon>Architaenioglossa</taxon>
        <taxon>Ampullarioidea</taxon>
        <taxon>Ampullariidae</taxon>
        <taxon>Pomacea</taxon>
    </lineage>
</organism>